<dbReference type="PANTHER" id="PTHR45527:SF1">
    <property type="entry name" value="FATTY ACID SYNTHASE"/>
    <property type="match status" value="1"/>
</dbReference>
<comment type="caution">
    <text evidence="3">The sequence shown here is derived from an EMBL/GenBank/DDBJ whole genome shotgun (WGS) entry which is preliminary data.</text>
</comment>
<dbReference type="Proteomes" id="UP000276249">
    <property type="component" value="Unassembled WGS sequence"/>
</dbReference>
<organism evidence="3 5">
    <name type="scientific">Lactiplantibacillus pentosus</name>
    <name type="common">Lactobacillus pentosus</name>
    <dbReference type="NCBI Taxonomy" id="1589"/>
    <lineage>
        <taxon>Bacteria</taxon>
        <taxon>Bacillati</taxon>
        <taxon>Bacillota</taxon>
        <taxon>Bacilli</taxon>
        <taxon>Lactobacillales</taxon>
        <taxon>Lactobacillaceae</taxon>
        <taxon>Lactiplantibacillus</taxon>
    </lineage>
</organism>
<dbReference type="Gene3D" id="3.30.559.30">
    <property type="entry name" value="Nonribosomal peptide synthetase, condensation domain"/>
    <property type="match status" value="1"/>
</dbReference>
<keyword evidence="4" id="KW-1185">Reference proteome</keyword>
<dbReference type="InterPro" id="IPR023213">
    <property type="entry name" value="CAT-like_dom_sf"/>
</dbReference>
<evidence type="ECO:0000313" key="3">
    <source>
        <dbReference type="EMBL" id="RMW43981.1"/>
    </source>
</evidence>
<reference evidence="2 4" key="1">
    <citation type="submission" date="2018-03" db="EMBL/GenBank/DDBJ databases">
        <title>Draft Genome Sequences of six Lactobacillus pentosus Strains Isolated from Brines of Traditionally Fermented Spanish-Style Green Table Olives.</title>
        <authorList>
            <person name="Calero-Delgado B."/>
            <person name="Martin-Platero A.M."/>
            <person name="Perez-Pulido A.J."/>
            <person name="Benitez-Cabello A."/>
            <person name="Casimiro-Soriguer C.S."/>
            <person name="Martinez-Bueno M."/>
            <person name="Arroyo-Lopez F.N."/>
            <person name="Rodriguez-Gomez F."/>
            <person name="Bautista-Gallego J."/>
            <person name="Garrido-Fernandez A."/>
            <person name="Jimenez-Diaz R."/>
        </authorList>
    </citation>
    <scope>NUCLEOTIDE SEQUENCE [LARGE SCALE GENOMIC DNA]</scope>
    <source>
        <strain evidence="2 4">IG2</strain>
    </source>
</reference>
<name>A0ABD7ILI9_LACPE</name>
<dbReference type="PANTHER" id="PTHR45527">
    <property type="entry name" value="NONRIBOSOMAL PEPTIDE SYNTHETASE"/>
    <property type="match status" value="1"/>
</dbReference>
<dbReference type="Gene3D" id="3.30.559.10">
    <property type="entry name" value="Chloramphenicol acetyltransferase-like domain"/>
    <property type="match status" value="2"/>
</dbReference>
<dbReference type="AlphaFoldDB" id="A0ABD7ILI9"/>
<evidence type="ECO:0000313" key="5">
    <source>
        <dbReference type="Proteomes" id="UP000276249"/>
    </source>
</evidence>
<evidence type="ECO:0000313" key="4">
    <source>
        <dbReference type="Proteomes" id="UP000238378"/>
    </source>
</evidence>
<dbReference type="Pfam" id="PF00668">
    <property type="entry name" value="Condensation"/>
    <property type="match status" value="1"/>
</dbReference>
<evidence type="ECO:0000259" key="1">
    <source>
        <dbReference type="Pfam" id="PF00668"/>
    </source>
</evidence>
<accession>A0ABD7ILI9</accession>
<dbReference type="Proteomes" id="UP000238378">
    <property type="component" value="Unassembled WGS sequence"/>
</dbReference>
<protein>
    <recommendedName>
        <fullName evidence="1">Condensation domain-containing protein</fullName>
    </recommendedName>
</protein>
<sequence length="385" mass="45200">MNMKVFNAPDSKGLLKGSPATSSQTQIWLSEKTHSSKNQQSKVTFTVDVSGRVGIKRLKKAIECVLQSQSAYNVYFYLKDNQLMFSERTSIQTDTNDVSFVVLENINKTRFNLDDGPLYKITIYRLSKTNVRVLFQFHHIIFDQFSVHLFWNQVVDYYNGVQQELPTSSNFLAFVEKPNFGMTRNDLVRIRKEWAEKYTRIDDIKIIWISEKDWEISQQRVQFKLIKKKQSLTSINILMGEIISNVLSKRYCSNFKDKLNIAIPYVNRFKEELYIQGHFVNMLPMMIGRSDFTPSLEECVSMMTDNFMELFWRQRLSFDEILSTLNFPSRNEKSGFVQIAYVYARKIKLTPLNMSTRVKFKEIIQTPIDFPLVIYVLEGKNRNND</sequence>
<dbReference type="EMBL" id="PVOB01000040">
    <property type="protein sequence ID" value="PRO95649.1"/>
    <property type="molecule type" value="Genomic_DNA"/>
</dbReference>
<reference evidence="3 5" key="2">
    <citation type="submission" date="2018-10" db="EMBL/GenBank/DDBJ databases">
        <title>Genome sequences of five Lactobacillus pentosus strains isolated from brines of traditionally fermented spanish-style green table olives and differences between them.</title>
        <authorList>
            <person name="Jimenez Diaz R."/>
        </authorList>
    </citation>
    <scope>NUCLEOTIDE SEQUENCE [LARGE SCALE GENOMIC DNA]</scope>
    <source>
        <strain evidence="3 5">IG10</strain>
    </source>
</reference>
<proteinExistence type="predicted"/>
<dbReference type="SUPFAM" id="SSF52777">
    <property type="entry name" value="CoA-dependent acyltransferases"/>
    <property type="match status" value="1"/>
</dbReference>
<dbReference type="GO" id="GO:0008610">
    <property type="term" value="P:lipid biosynthetic process"/>
    <property type="evidence" value="ECO:0007669"/>
    <property type="project" value="UniProtKB-ARBA"/>
</dbReference>
<dbReference type="InterPro" id="IPR001242">
    <property type="entry name" value="Condensation_dom"/>
</dbReference>
<evidence type="ECO:0000313" key="2">
    <source>
        <dbReference type="EMBL" id="PRO95649.1"/>
    </source>
</evidence>
<feature type="domain" description="Condensation" evidence="1">
    <location>
        <begin position="19"/>
        <end position="343"/>
    </location>
</feature>
<gene>
    <name evidence="2" type="ORF">C6Y08_03475</name>
    <name evidence="3" type="ORF">D6U18_15540</name>
</gene>
<dbReference type="EMBL" id="RDCJ01000113">
    <property type="protein sequence ID" value="RMW43981.1"/>
    <property type="molecule type" value="Genomic_DNA"/>
</dbReference>